<keyword evidence="5" id="KW-0813">Transport</keyword>
<dbReference type="EMBL" id="JBBXMP010000017">
    <property type="protein sequence ID" value="KAL0068523.1"/>
    <property type="molecule type" value="Genomic_DNA"/>
</dbReference>
<feature type="region of interest" description="Disordered" evidence="6">
    <location>
        <begin position="1"/>
        <end position="24"/>
    </location>
</feature>
<feature type="compositionally biased region" description="Polar residues" evidence="6">
    <location>
        <begin position="15"/>
        <end position="24"/>
    </location>
</feature>
<keyword evidence="5" id="KW-0406">Ion transport</keyword>
<feature type="transmembrane region" description="Helical" evidence="5">
    <location>
        <begin position="54"/>
        <end position="74"/>
    </location>
</feature>
<evidence type="ECO:0000313" key="7">
    <source>
        <dbReference type="EMBL" id="KAL0068523.1"/>
    </source>
</evidence>
<evidence type="ECO:0000256" key="3">
    <source>
        <dbReference type="ARBA" id="ARBA00022989"/>
    </source>
</evidence>
<evidence type="ECO:0000256" key="5">
    <source>
        <dbReference type="RuleBase" id="RU367022"/>
    </source>
</evidence>
<comment type="similarity">
    <text evidence="5">Belongs to the copper transporter (Ctr) (TC 1.A.56) family. SLC31A subfamily.</text>
</comment>
<sequence>MSHAHDMGNMGDMGDSTSMGDSPSSHMAHMMVPYLHFTMGVDTILFESIVPNSAGAVFGVSLIFFLVSIFNQWLHGYRRGAEKRFAQRARELQVKFSRGAEEDKKDALEFESCCDPPAPRHILTHEISRALLTGATTTLGYLLMLVVMTFNAAYIISVILGAVVGEFAFGRLHR</sequence>
<dbReference type="Proteomes" id="UP001437256">
    <property type="component" value="Unassembled WGS sequence"/>
</dbReference>
<name>A0ABR3A6A3_9AGAR</name>
<keyword evidence="8" id="KW-1185">Reference proteome</keyword>
<keyword evidence="3 5" id="KW-1133">Transmembrane helix</keyword>
<keyword evidence="5" id="KW-0186">Copper</keyword>
<comment type="subcellular location">
    <subcellularLocation>
        <location evidence="1 5">Membrane</location>
        <topology evidence="1 5">Multi-pass membrane protein</topology>
    </subcellularLocation>
</comment>
<evidence type="ECO:0000256" key="1">
    <source>
        <dbReference type="ARBA" id="ARBA00004141"/>
    </source>
</evidence>
<comment type="caution">
    <text evidence="7">The sequence shown here is derived from an EMBL/GenBank/DDBJ whole genome shotgun (WGS) entry which is preliminary data.</text>
</comment>
<keyword evidence="5" id="KW-0187">Copper transport</keyword>
<proteinExistence type="inferred from homology"/>
<dbReference type="Pfam" id="PF04145">
    <property type="entry name" value="Ctr"/>
    <property type="match status" value="1"/>
</dbReference>
<organism evidence="7 8">
    <name type="scientific">Marasmius tenuissimus</name>
    <dbReference type="NCBI Taxonomy" id="585030"/>
    <lineage>
        <taxon>Eukaryota</taxon>
        <taxon>Fungi</taxon>
        <taxon>Dikarya</taxon>
        <taxon>Basidiomycota</taxon>
        <taxon>Agaricomycotina</taxon>
        <taxon>Agaricomycetes</taxon>
        <taxon>Agaricomycetidae</taxon>
        <taxon>Agaricales</taxon>
        <taxon>Marasmiineae</taxon>
        <taxon>Marasmiaceae</taxon>
        <taxon>Marasmius</taxon>
    </lineage>
</organism>
<protein>
    <recommendedName>
        <fullName evidence="5">Copper transport protein</fullName>
    </recommendedName>
</protein>
<evidence type="ECO:0000256" key="6">
    <source>
        <dbReference type="SAM" id="MobiDB-lite"/>
    </source>
</evidence>
<dbReference type="PANTHER" id="PTHR12483">
    <property type="entry name" value="SOLUTE CARRIER FAMILY 31 COPPER TRANSPORTERS"/>
    <property type="match status" value="1"/>
</dbReference>
<dbReference type="PANTHER" id="PTHR12483:SF27">
    <property type="entry name" value="COPPER TRANSPORT PROTEIN CTR1"/>
    <property type="match status" value="1"/>
</dbReference>
<gene>
    <name evidence="7" type="ORF">AAF712_004237</name>
</gene>
<keyword evidence="4 5" id="KW-0472">Membrane</keyword>
<accession>A0ABR3A6A3</accession>
<reference evidence="7 8" key="1">
    <citation type="submission" date="2024-05" db="EMBL/GenBank/DDBJ databases">
        <title>A draft genome resource for the thread blight pathogen Marasmius tenuissimus strain MS-2.</title>
        <authorList>
            <person name="Yulfo-Soto G.E."/>
            <person name="Baruah I.K."/>
            <person name="Amoako-Attah I."/>
            <person name="Bukari Y."/>
            <person name="Meinhardt L.W."/>
            <person name="Bailey B.A."/>
            <person name="Cohen S.P."/>
        </authorList>
    </citation>
    <scope>NUCLEOTIDE SEQUENCE [LARGE SCALE GENOMIC DNA]</scope>
    <source>
        <strain evidence="7 8">MS-2</strain>
    </source>
</reference>
<evidence type="ECO:0000256" key="4">
    <source>
        <dbReference type="ARBA" id="ARBA00023136"/>
    </source>
</evidence>
<evidence type="ECO:0000313" key="8">
    <source>
        <dbReference type="Proteomes" id="UP001437256"/>
    </source>
</evidence>
<keyword evidence="2 5" id="KW-0812">Transmembrane</keyword>
<evidence type="ECO:0000256" key="2">
    <source>
        <dbReference type="ARBA" id="ARBA00022692"/>
    </source>
</evidence>
<dbReference type="InterPro" id="IPR007274">
    <property type="entry name" value="Cop_transporter"/>
</dbReference>